<evidence type="ECO:0000256" key="2">
    <source>
        <dbReference type="ARBA" id="ARBA00022729"/>
    </source>
</evidence>
<dbReference type="InterPro" id="IPR004872">
    <property type="entry name" value="Lipoprotein_NlpA"/>
</dbReference>
<feature type="signal peptide" evidence="8">
    <location>
        <begin position="1"/>
        <end position="20"/>
    </location>
</feature>
<evidence type="ECO:0000313" key="10">
    <source>
        <dbReference type="Proteomes" id="UP000621492"/>
    </source>
</evidence>
<dbReference type="AlphaFoldDB" id="A0A9W5X4M0"/>
<evidence type="ECO:0000256" key="4">
    <source>
        <dbReference type="ARBA" id="ARBA00023139"/>
    </source>
</evidence>
<gene>
    <name evidence="9" type="ORF">GCM10011409_12280</name>
</gene>
<feature type="chain" id="PRO_5040987812" description="Lipoprotein" evidence="8">
    <location>
        <begin position="21"/>
        <end position="276"/>
    </location>
</feature>
<dbReference type="GO" id="GO:0016020">
    <property type="term" value="C:membrane"/>
    <property type="evidence" value="ECO:0007669"/>
    <property type="project" value="UniProtKB-SubCell"/>
</dbReference>
<evidence type="ECO:0000256" key="8">
    <source>
        <dbReference type="SAM" id="SignalP"/>
    </source>
</evidence>
<protein>
    <recommendedName>
        <fullName evidence="6">Lipoprotein</fullName>
    </recommendedName>
</protein>
<feature type="lipid moiety-binding region" description="S-diacylglycerol cysteine" evidence="7">
    <location>
        <position position="19"/>
    </location>
</feature>
<dbReference type="Proteomes" id="UP000621492">
    <property type="component" value="Unassembled WGS sequence"/>
</dbReference>
<dbReference type="EMBL" id="BMJD01000006">
    <property type="protein sequence ID" value="GGB36413.1"/>
    <property type="molecule type" value="Genomic_DNA"/>
</dbReference>
<evidence type="ECO:0000256" key="3">
    <source>
        <dbReference type="ARBA" id="ARBA00023136"/>
    </source>
</evidence>
<reference evidence="9" key="1">
    <citation type="journal article" date="2014" name="Int. J. Syst. Evol. Microbiol.">
        <title>Complete genome sequence of Corynebacterium casei LMG S-19264T (=DSM 44701T), isolated from a smear-ripened cheese.</title>
        <authorList>
            <consortium name="US DOE Joint Genome Institute (JGI-PGF)"/>
            <person name="Walter F."/>
            <person name="Albersmeier A."/>
            <person name="Kalinowski J."/>
            <person name="Ruckert C."/>
        </authorList>
    </citation>
    <scope>NUCLEOTIDE SEQUENCE</scope>
    <source>
        <strain evidence="9">CGMCC 1.15454</strain>
    </source>
</reference>
<comment type="similarity">
    <text evidence="6">Belongs to the nlpA lipoprotein family.</text>
</comment>
<reference evidence="9" key="2">
    <citation type="submission" date="2020-09" db="EMBL/GenBank/DDBJ databases">
        <authorList>
            <person name="Sun Q."/>
            <person name="Zhou Y."/>
        </authorList>
    </citation>
    <scope>NUCLEOTIDE SEQUENCE</scope>
    <source>
        <strain evidence="9">CGMCC 1.15454</strain>
    </source>
</reference>
<dbReference type="PANTHER" id="PTHR30429:SF0">
    <property type="entry name" value="METHIONINE-BINDING LIPOPROTEIN METQ"/>
    <property type="match status" value="1"/>
</dbReference>
<name>A0A9W5X4M0_9BACI</name>
<dbReference type="SUPFAM" id="SSF53850">
    <property type="entry name" value="Periplasmic binding protein-like II"/>
    <property type="match status" value="1"/>
</dbReference>
<dbReference type="PANTHER" id="PTHR30429">
    <property type="entry name" value="D-METHIONINE-BINDING LIPOPROTEIN METQ"/>
    <property type="match status" value="1"/>
</dbReference>
<evidence type="ECO:0000256" key="6">
    <source>
        <dbReference type="PIRNR" id="PIRNR002854"/>
    </source>
</evidence>
<comment type="subcellular location">
    <subcellularLocation>
        <location evidence="1">Membrane</location>
        <topology evidence="1">Lipid-anchor</topology>
    </subcellularLocation>
</comment>
<dbReference type="Pfam" id="PF03180">
    <property type="entry name" value="Lipoprotein_9"/>
    <property type="match status" value="1"/>
</dbReference>
<dbReference type="RefSeq" id="WP_102414993.1">
    <property type="nucleotide sequence ID" value="NZ_BMJD01000006.1"/>
</dbReference>
<keyword evidence="2 8" id="KW-0732">Signal</keyword>
<accession>A0A9W5X4M0</accession>
<keyword evidence="5 6" id="KW-0449">Lipoprotein</keyword>
<evidence type="ECO:0000313" key="9">
    <source>
        <dbReference type="EMBL" id="GGB36413.1"/>
    </source>
</evidence>
<evidence type="ECO:0000256" key="5">
    <source>
        <dbReference type="ARBA" id="ARBA00023288"/>
    </source>
</evidence>
<evidence type="ECO:0000256" key="7">
    <source>
        <dbReference type="PIRSR" id="PIRSR002854-1"/>
    </source>
</evidence>
<proteinExistence type="inferred from homology"/>
<sequence length="276" mass="30291">MKKILAFVSILLVLVLAACGGSDESKGDDENTTIKVGATSVPHAEILEEAKPLLKEKGITLEIEEYQDYVLPNDALADGDLDANYFQTTPYLEQTVKDTGYDLDYIDGIHIEPMGIYSKDITSLDNVKDGTEVILSNSVSDHPRVLALFEKAGLIKLDDSVKTNKATFDDIVENPKNLTFSPDYEAAILPELYNSEENTLVAINTNYAIQAGLDPMDDTLILEDEKSPYVNVVAVQAKDKDNEALNTLVDVLHSKEIQDFMLDKYDGAVVPVGGEK</sequence>
<evidence type="ECO:0000256" key="1">
    <source>
        <dbReference type="ARBA" id="ARBA00004635"/>
    </source>
</evidence>
<dbReference type="PROSITE" id="PS51257">
    <property type="entry name" value="PROKAR_LIPOPROTEIN"/>
    <property type="match status" value="1"/>
</dbReference>
<comment type="caution">
    <text evidence="9">The sequence shown here is derived from an EMBL/GenBank/DDBJ whole genome shotgun (WGS) entry which is preliminary data.</text>
</comment>
<keyword evidence="4" id="KW-0564">Palmitate</keyword>
<organism evidence="9 10">
    <name type="scientific">Lentibacillus populi</name>
    <dbReference type="NCBI Taxonomy" id="1827502"/>
    <lineage>
        <taxon>Bacteria</taxon>
        <taxon>Bacillati</taxon>
        <taxon>Bacillota</taxon>
        <taxon>Bacilli</taxon>
        <taxon>Bacillales</taxon>
        <taxon>Bacillaceae</taxon>
        <taxon>Lentibacillus</taxon>
    </lineage>
</organism>
<dbReference type="Gene3D" id="3.40.190.10">
    <property type="entry name" value="Periplasmic binding protein-like II"/>
    <property type="match status" value="2"/>
</dbReference>
<dbReference type="PIRSF" id="PIRSF002854">
    <property type="entry name" value="MetQ"/>
    <property type="match status" value="1"/>
</dbReference>
<keyword evidence="3" id="KW-0472">Membrane</keyword>
<keyword evidence="10" id="KW-1185">Reference proteome</keyword>